<keyword evidence="1" id="KW-0175">Coiled coil</keyword>
<evidence type="ECO:0000313" key="5">
    <source>
        <dbReference type="Proteomes" id="UP000253426"/>
    </source>
</evidence>
<dbReference type="OrthoDB" id="181534at2"/>
<keyword evidence="3" id="KW-1133">Transmembrane helix</keyword>
<evidence type="ECO:0000256" key="3">
    <source>
        <dbReference type="SAM" id="Phobius"/>
    </source>
</evidence>
<feature type="region of interest" description="Disordered" evidence="2">
    <location>
        <begin position="357"/>
        <end position="381"/>
    </location>
</feature>
<evidence type="ECO:0000256" key="1">
    <source>
        <dbReference type="SAM" id="Coils"/>
    </source>
</evidence>
<sequence length="381" mass="43134">MAKRKEQHDEELPFVALMDTMTNVVGVLIIVLVMIGVSLANSVKKVFSELPDVTVTQLEQLLKKIADNTPKEDPKKIDEELKKLEQQIKKDAEDLKTMDLSAEKQNVKLMDLDDLQKQLEERKRARNGKKEQVDKLLAEVDKLKALLDTTPVYQPPPATIVRLPNPKEIPKEAVMHRFLATGGRIYYLNDEAFMKSVTDEIDKNYKQLIHSEVEVKDANGFVVMVKERGKDVPKKKTILDQQKLSDLFARRKIENRDLKVELVVTPTSARIPMRLVPNPTGGESTVDVKNPASVFQRLMRKLKSEPGSVVWFYVYKDSVETYLAARDVADAVGVPVGWEVYTNPYFQRNVQAYEVNFTPPKPQPPPPPGAVRIAPPKATVD</sequence>
<keyword evidence="3" id="KW-0472">Membrane</keyword>
<keyword evidence="5" id="KW-1185">Reference proteome</keyword>
<dbReference type="AlphaFoldDB" id="A0A366HTN0"/>
<protein>
    <submittedName>
        <fullName evidence="4">Uncharacterized protein</fullName>
    </submittedName>
</protein>
<feature type="compositionally biased region" description="Pro residues" evidence="2">
    <location>
        <begin position="359"/>
        <end position="369"/>
    </location>
</feature>
<evidence type="ECO:0000256" key="2">
    <source>
        <dbReference type="SAM" id="MobiDB-lite"/>
    </source>
</evidence>
<feature type="transmembrane region" description="Helical" evidence="3">
    <location>
        <begin position="12"/>
        <end position="40"/>
    </location>
</feature>
<name>A0A366HTN0_9BACT</name>
<evidence type="ECO:0000313" key="4">
    <source>
        <dbReference type="EMBL" id="RBP47632.1"/>
    </source>
</evidence>
<keyword evidence="3" id="KW-0812">Transmembrane</keyword>
<reference evidence="4 5" key="1">
    <citation type="submission" date="2018-06" db="EMBL/GenBank/DDBJ databases">
        <title>Genomic Encyclopedia of Type Strains, Phase IV (KMG-IV): sequencing the most valuable type-strain genomes for metagenomic binning, comparative biology and taxonomic classification.</title>
        <authorList>
            <person name="Goeker M."/>
        </authorList>
    </citation>
    <scope>NUCLEOTIDE SEQUENCE [LARGE SCALE GENOMIC DNA]</scope>
    <source>
        <strain evidence="4 5">DSM 25532</strain>
    </source>
</reference>
<feature type="compositionally biased region" description="Low complexity" evidence="2">
    <location>
        <begin position="370"/>
        <end position="381"/>
    </location>
</feature>
<dbReference type="EMBL" id="QNRR01000001">
    <property type="protein sequence ID" value="RBP47632.1"/>
    <property type="molecule type" value="Genomic_DNA"/>
</dbReference>
<organism evidence="4 5">
    <name type="scientific">Roseimicrobium gellanilyticum</name>
    <dbReference type="NCBI Taxonomy" id="748857"/>
    <lineage>
        <taxon>Bacteria</taxon>
        <taxon>Pseudomonadati</taxon>
        <taxon>Verrucomicrobiota</taxon>
        <taxon>Verrucomicrobiia</taxon>
        <taxon>Verrucomicrobiales</taxon>
        <taxon>Verrucomicrobiaceae</taxon>
        <taxon>Roseimicrobium</taxon>
    </lineage>
</organism>
<dbReference type="RefSeq" id="WP_113956552.1">
    <property type="nucleotide sequence ID" value="NZ_QNRR01000001.1"/>
</dbReference>
<gene>
    <name evidence="4" type="ORF">DES53_101429</name>
</gene>
<dbReference type="Proteomes" id="UP000253426">
    <property type="component" value="Unassembled WGS sequence"/>
</dbReference>
<proteinExistence type="predicted"/>
<accession>A0A366HTN0</accession>
<feature type="coiled-coil region" evidence="1">
    <location>
        <begin position="81"/>
        <end position="146"/>
    </location>
</feature>
<comment type="caution">
    <text evidence="4">The sequence shown here is derived from an EMBL/GenBank/DDBJ whole genome shotgun (WGS) entry which is preliminary data.</text>
</comment>